<sequence length="153" mass="15851">MTRKILKAGVAGLLALGAVAATQATAQADDGEPKLSYVLRQQSVQSPYTGVDIYYGGVYAGTGIWSQNPGGDINGDGNTDPGDALIAYDGAGDGLGVEARLDTGRVASTRGHGAPYWSPWKTGNLGEDSKHSMKVCVVKGDWESCLSPVTVYA</sequence>
<name>A0A3M8WCA8_9ACTN</name>
<accession>A0A3M8WCA8</accession>
<dbReference type="EMBL" id="RIBZ01000172">
    <property type="protein sequence ID" value="RNG27464.1"/>
    <property type="molecule type" value="Genomic_DNA"/>
</dbReference>
<feature type="chain" id="PRO_5018303025" description="Secreted protein" evidence="1">
    <location>
        <begin position="29"/>
        <end position="153"/>
    </location>
</feature>
<feature type="signal peptide" evidence="1">
    <location>
        <begin position="1"/>
        <end position="28"/>
    </location>
</feature>
<evidence type="ECO:0000313" key="2">
    <source>
        <dbReference type="EMBL" id="RNG27464.1"/>
    </source>
</evidence>
<protein>
    <recommendedName>
        <fullName evidence="4">Secreted protein</fullName>
    </recommendedName>
</protein>
<evidence type="ECO:0000313" key="3">
    <source>
        <dbReference type="Proteomes" id="UP000275401"/>
    </source>
</evidence>
<keyword evidence="1" id="KW-0732">Signal</keyword>
<organism evidence="2 3">
    <name type="scientific">Streptomyces botrytidirepellens</name>
    <dbReference type="NCBI Taxonomy" id="2486417"/>
    <lineage>
        <taxon>Bacteria</taxon>
        <taxon>Bacillati</taxon>
        <taxon>Actinomycetota</taxon>
        <taxon>Actinomycetes</taxon>
        <taxon>Kitasatosporales</taxon>
        <taxon>Streptomycetaceae</taxon>
        <taxon>Streptomyces</taxon>
    </lineage>
</organism>
<reference evidence="2 3" key="1">
    <citation type="submission" date="2018-11" db="EMBL/GenBank/DDBJ databases">
        <title>The Potential of Streptomyces as Biocontrol Agents against the Tomato grey mould, Botrytis cinerea (Gray mold) Frontiers in Microbiology.</title>
        <authorList>
            <person name="Li D."/>
        </authorList>
    </citation>
    <scope>NUCLEOTIDE SEQUENCE [LARGE SCALE GENOMIC DNA]</scope>
    <source>
        <strain evidence="2 3">NEAU-LD23</strain>
    </source>
</reference>
<gene>
    <name evidence="2" type="ORF">EEJ42_13260</name>
</gene>
<proteinExistence type="predicted"/>
<comment type="caution">
    <text evidence="2">The sequence shown here is derived from an EMBL/GenBank/DDBJ whole genome shotgun (WGS) entry which is preliminary data.</text>
</comment>
<evidence type="ECO:0000256" key="1">
    <source>
        <dbReference type="SAM" id="SignalP"/>
    </source>
</evidence>
<dbReference type="RefSeq" id="WP_123100147.1">
    <property type="nucleotide sequence ID" value="NZ_RIBZ01000172.1"/>
</dbReference>
<keyword evidence="3" id="KW-1185">Reference proteome</keyword>
<dbReference type="AlphaFoldDB" id="A0A3M8WCA8"/>
<dbReference type="Proteomes" id="UP000275401">
    <property type="component" value="Unassembled WGS sequence"/>
</dbReference>
<evidence type="ECO:0008006" key="4">
    <source>
        <dbReference type="Google" id="ProtNLM"/>
    </source>
</evidence>